<dbReference type="AlphaFoldDB" id="A0A317XMQ7"/>
<feature type="transmembrane region" description="Helical" evidence="1">
    <location>
        <begin position="75"/>
        <end position="97"/>
    </location>
</feature>
<keyword evidence="1" id="KW-1133">Transmembrane helix</keyword>
<protein>
    <submittedName>
        <fullName evidence="2">Uncharacterized protein</fullName>
    </submittedName>
</protein>
<accession>A0A317XMQ7</accession>
<name>A0A317XMQ7_9BASI</name>
<keyword evidence="3" id="KW-1185">Reference proteome</keyword>
<evidence type="ECO:0000313" key="3">
    <source>
        <dbReference type="Proteomes" id="UP000246740"/>
    </source>
</evidence>
<proteinExistence type="predicted"/>
<reference evidence="2 3" key="1">
    <citation type="journal article" date="2018" name="Mol. Biol. Evol.">
        <title>Broad Genomic Sampling Reveals a Smut Pathogenic Ancestry of the Fungal Clade Ustilaginomycotina.</title>
        <authorList>
            <person name="Kijpornyongpan T."/>
            <person name="Mondo S.J."/>
            <person name="Barry K."/>
            <person name="Sandor L."/>
            <person name="Lee J."/>
            <person name="Lipzen A."/>
            <person name="Pangilinan J."/>
            <person name="LaButti K."/>
            <person name="Hainaut M."/>
            <person name="Henrissat B."/>
            <person name="Grigoriev I.V."/>
            <person name="Spatafora J.W."/>
            <person name="Aime M.C."/>
        </authorList>
    </citation>
    <scope>NUCLEOTIDE SEQUENCE [LARGE SCALE GENOMIC DNA]</scope>
    <source>
        <strain evidence="2 3">MCA 3645</strain>
    </source>
</reference>
<evidence type="ECO:0000256" key="1">
    <source>
        <dbReference type="SAM" id="Phobius"/>
    </source>
</evidence>
<dbReference type="Pfam" id="PF13826">
    <property type="entry name" value="Monooxy_af470-like"/>
    <property type="match status" value="1"/>
</dbReference>
<organism evidence="2 3">
    <name type="scientific">Testicularia cyperi</name>
    <dbReference type="NCBI Taxonomy" id="1882483"/>
    <lineage>
        <taxon>Eukaryota</taxon>
        <taxon>Fungi</taxon>
        <taxon>Dikarya</taxon>
        <taxon>Basidiomycota</taxon>
        <taxon>Ustilaginomycotina</taxon>
        <taxon>Ustilaginomycetes</taxon>
        <taxon>Ustilaginales</taxon>
        <taxon>Anthracoideaceae</taxon>
        <taxon>Testicularia</taxon>
    </lineage>
</organism>
<dbReference type="EMBL" id="KZ819195">
    <property type="protein sequence ID" value="PWY99556.1"/>
    <property type="molecule type" value="Genomic_DNA"/>
</dbReference>
<evidence type="ECO:0000313" key="2">
    <source>
        <dbReference type="EMBL" id="PWY99556.1"/>
    </source>
</evidence>
<keyword evidence="1" id="KW-0472">Membrane</keyword>
<gene>
    <name evidence="2" type="ORF">BCV70DRAFT_201125</name>
</gene>
<dbReference type="Proteomes" id="UP000246740">
    <property type="component" value="Unassembled WGS sequence"/>
</dbReference>
<keyword evidence="1" id="KW-0812">Transmembrane</keyword>
<dbReference type="STRING" id="1882483.A0A317XMQ7"/>
<dbReference type="InterPro" id="IPR025444">
    <property type="entry name" value="Monooxy_af470"/>
</dbReference>
<dbReference type="OrthoDB" id="3202396at2759"/>
<sequence length="331" mass="36894">MTTNDEKKPAARIYTPLLQPEAVQPWSQYAIGNAFQQPSRPGVCKQGLLSNTAYAVLRDNFRISTWMALGSCVQAAAVCVFGASLWVLVLPLGVVLYKLLRVVLEVYGIIPNAHMAGVIPGLATCFIPNDEGEYTGSPSSHNLAVLLITARCNHPLGMLAPGFKEMGQYFASIVDWCETDSTAKGFLGMTQWLNAADRRTSNELLAIGYFRRVEDIHRLAHDVIHKQAWKFWNTRNYRLGYISISHEIFNAPPGNWECIYGNSKPAGLGSTVFQSSKDGLWRSPLVRVKGPLRSSAGRLDAKQSTEQHQHMEQIYHETDTYKAYPEFAQDN</sequence>
<dbReference type="InParanoid" id="A0A317XMQ7"/>